<gene>
    <name evidence="2" type="ORF">SJAV_25340</name>
</gene>
<feature type="transmembrane region" description="Helical" evidence="1">
    <location>
        <begin position="39"/>
        <end position="61"/>
    </location>
</feature>
<keyword evidence="1" id="KW-0812">Transmembrane</keyword>
<organism evidence="2">
    <name type="scientific">Sulfurisphaera javensis</name>
    <dbReference type="NCBI Taxonomy" id="2049879"/>
    <lineage>
        <taxon>Archaea</taxon>
        <taxon>Thermoproteota</taxon>
        <taxon>Thermoprotei</taxon>
        <taxon>Sulfolobales</taxon>
        <taxon>Sulfolobaceae</taxon>
        <taxon>Sulfurisphaera</taxon>
    </lineage>
</organism>
<keyword evidence="1" id="KW-0472">Membrane</keyword>
<proteinExistence type="predicted"/>
<feature type="transmembrane region" description="Helical" evidence="1">
    <location>
        <begin position="14"/>
        <end position="33"/>
    </location>
</feature>
<dbReference type="RefSeq" id="WP_369610089.1">
    <property type="nucleotide sequence ID" value="NZ_AP031322.1"/>
</dbReference>
<protein>
    <recommendedName>
        <fullName evidence="3">PH domain-containing protein</fullName>
    </recommendedName>
</protein>
<keyword evidence="1" id="KW-1133">Transmembrane helix</keyword>
<evidence type="ECO:0008006" key="3">
    <source>
        <dbReference type="Google" id="ProtNLM"/>
    </source>
</evidence>
<accession>A0AAT9GUU2</accession>
<evidence type="ECO:0000256" key="1">
    <source>
        <dbReference type="SAM" id="Phobius"/>
    </source>
</evidence>
<evidence type="ECO:0000313" key="2">
    <source>
        <dbReference type="EMBL" id="BFH74590.1"/>
    </source>
</evidence>
<reference evidence="2" key="1">
    <citation type="submission" date="2024-03" db="EMBL/GenBank/DDBJ databases">
        <title>Complete genome sequence of Sulfurisphaera javensis strain KD-1.</title>
        <authorList>
            <person name="Sakai H."/>
            <person name="Nur N."/>
            <person name="Suwanto A."/>
            <person name="Kurosawa N."/>
        </authorList>
    </citation>
    <scope>NUCLEOTIDE SEQUENCE</scope>
    <source>
        <strain evidence="2">KD-1</strain>
    </source>
</reference>
<sequence>MGVIIKSGSSLKKISIYTLVDVAVFFITAYLAPLVKYNLADIVVFDISFFLLILFVILLVLSIRKGSIIVTDEGIYLRWLRKYYIPWSEVNNIDLKNTRLFISPFTRKLVKEYAIQIYTNNKLFEIEVPKAKEVYEKMTEKIQKIRKNNMNEN</sequence>
<dbReference type="KEGG" id="sjv:SJAV_25340"/>
<name>A0AAT9GUU2_9CREN</name>
<dbReference type="AlphaFoldDB" id="A0AAT9GUU2"/>
<dbReference type="GeneID" id="92355492"/>
<dbReference type="EMBL" id="AP031322">
    <property type="protein sequence ID" value="BFH74590.1"/>
    <property type="molecule type" value="Genomic_DNA"/>
</dbReference>